<proteinExistence type="predicted"/>
<name>A0A9J6H7S9_HAELO</name>
<evidence type="ECO:0000313" key="2">
    <source>
        <dbReference type="EMBL" id="KAH9383098.1"/>
    </source>
</evidence>
<dbReference type="AlphaFoldDB" id="A0A9J6H7S9"/>
<keyword evidence="1" id="KW-0472">Membrane</keyword>
<dbReference type="OrthoDB" id="6501597at2759"/>
<organism evidence="2 3">
    <name type="scientific">Haemaphysalis longicornis</name>
    <name type="common">Bush tick</name>
    <dbReference type="NCBI Taxonomy" id="44386"/>
    <lineage>
        <taxon>Eukaryota</taxon>
        <taxon>Metazoa</taxon>
        <taxon>Ecdysozoa</taxon>
        <taxon>Arthropoda</taxon>
        <taxon>Chelicerata</taxon>
        <taxon>Arachnida</taxon>
        <taxon>Acari</taxon>
        <taxon>Parasitiformes</taxon>
        <taxon>Ixodida</taxon>
        <taxon>Ixodoidea</taxon>
        <taxon>Ixodidae</taxon>
        <taxon>Haemaphysalinae</taxon>
        <taxon>Haemaphysalis</taxon>
    </lineage>
</organism>
<protein>
    <recommendedName>
        <fullName evidence="4">EB domain-containing protein</fullName>
    </recommendedName>
</protein>
<keyword evidence="3" id="KW-1185">Reference proteome</keyword>
<gene>
    <name evidence="2" type="ORF">HPB48_023833</name>
</gene>
<sequence>MFFFLNWAGPAPVRHLVAIRVIRSIVCPQTDLVRSPGHLHPPGHGEMHSDCSRWRCKTHNAACSPTKSSNRFAVLCGCPPGRPVYDRFYDVCHQGRFPNERCLSSEACAIMDANSHCANGTCQCLEGLQSLGLGPCRAWASYAEPCNGLVDCVGEGVVCGPSACVCARGRVRVNDTCIVRPEEGLGDLNTRQTIALVSSLLITTTGVLLVLGSLCKPICQRCSDRADGRRSGKGVAAVSYKLPQWADADSYYMSTRFWVSEQPYYSVTPKELHPKVYFAW</sequence>
<dbReference type="VEuPathDB" id="VectorBase:HLOH_042779"/>
<comment type="caution">
    <text evidence="2">The sequence shown here is derived from an EMBL/GenBank/DDBJ whole genome shotgun (WGS) entry which is preliminary data.</text>
</comment>
<feature type="transmembrane region" description="Helical" evidence="1">
    <location>
        <begin position="194"/>
        <end position="214"/>
    </location>
</feature>
<reference evidence="2 3" key="1">
    <citation type="journal article" date="2020" name="Cell">
        <title>Large-Scale Comparative Analyses of Tick Genomes Elucidate Their Genetic Diversity and Vector Capacities.</title>
        <authorList>
            <consortium name="Tick Genome and Microbiome Consortium (TIGMIC)"/>
            <person name="Jia N."/>
            <person name="Wang J."/>
            <person name="Shi W."/>
            <person name="Du L."/>
            <person name="Sun Y."/>
            <person name="Zhan W."/>
            <person name="Jiang J.F."/>
            <person name="Wang Q."/>
            <person name="Zhang B."/>
            <person name="Ji P."/>
            <person name="Bell-Sakyi L."/>
            <person name="Cui X.M."/>
            <person name="Yuan T.T."/>
            <person name="Jiang B.G."/>
            <person name="Yang W.F."/>
            <person name="Lam T.T."/>
            <person name="Chang Q.C."/>
            <person name="Ding S.J."/>
            <person name="Wang X.J."/>
            <person name="Zhu J.G."/>
            <person name="Ruan X.D."/>
            <person name="Zhao L."/>
            <person name="Wei J.T."/>
            <person name="Ye R.Z."/>
            <person name="Que T.C."/>
            <person name="Du C.H."/>
            <person name="Zhou Y.H."/>
            <person name="Cheng J.X."/>
            <person name="Dai P.F."/>
            <person name="Guo W.B."/>
            <person name="Han X.H."/>
            <person name="Huang E.J."/>
            <person name="Li L.F."/>
            <person name="Wei W."/>
            <person name="Gao Y.C."/>
            <person name="Liu J.Z."/>
            <person name="Shao H.Z."/>
            <person name="Wang X."/>
            <person name="Wang C.C."/>
            <person name="Yang T.C."/>
            <person name="Huo Q.B."/>
            <person name="Li W."/>
            <person name="Chen H.Y."/>
            <person name="Chen S.E."/>
            <person name="Zhou L.G."/>
            <person name="Ni X.B."/>
            <person name="Tian J.H."/>
            <person name="Sheng Y."/>
            <person name="Liu T."/>
            <person name="Pan Y.S."/>
            <person name="Xia L.Y."/>
            <person name="Li J."/>
            <person name="Zhao F."/>
            <person name="Cao W.C."/>
        </authorList>
    </citation>
    <scope>NUCLEOTIDE SEQUENCE [LARGE SCALE GENOMIC DNA]</scope>
    <source>
        <strain evidence="2">HaeL-2018</strain>
    </source>
</reference>
<keyword evidence="1" id="KW-0812">Transmembrane</keyword>
<keyword evidence="1" id="KW-1133">Transmembrane helix</keyword>
<accession>A0A9J6H7S9</accession>
<evidence type="ECO:0008006" key="4">
    <source>
        <dbReference type="Google" id="ProtNLM"/>
    </source>
</evidence>
<evidence type="ECO:0000256" key="1">
    <source>
        <dbReference type="SAM" id="Phobius"/>
    </source>
</evidence>
<dbReference type="EMBL" id="JABSTR010000976">
    <property type="protein sequence ID" value="KAH9383098.1"/>
    <property type="molecule type" value="Genomic_DNA"/>
</dbReference>
<dbReference type="Proteomes" id="UP000821853">
    <property type="component" value="Unassembled WGS sequence"/>
</dbReference>
<evidence type="ECO:0000313" key="3">
    <source>
        <dbReference type="Proteomes" id="UP000821853"/>
    </source>
</evidence>